<dbReference type="Proteomes" id="UP000199111">
    <property type="component" value="Unassembled WGS sequence"/>
</dbReference>
<accession>A0A1I4DKL4</accession>
<sequence>MQFLSELFEIAESLTEHTEQQISFGLDEVGPTSSLAQDDVGMGGYKVSSLVTSSIGAAVDHVIALRSLVMKAGEVTNAAPWTLLRGVIEPSSLAVWILDDPNRAHRRERTLRVWRHDMTERSYWERTTGHVPSPPGQKATDRIKQIDGIAKELGLRMQQVTERFRYSHTVRAAGTAVNMPEALARWQECSGFAHGRTWAAVRFSQPVSAARMRDPDSVMLGLALNETLLEQAADLATALLNKALGDYADAANG</sequence>
<keyword evidence="2" id="KW-1185">Reference proteome</keyword>
<name>A0A1I4DKL4_9ACTN</name>
<protein>
    <submittedName>
        <fullName evidence="1">Uncharacterized protein</fullName>
    </submittedName>
</protein>
<dbReference type="EMBL" id="FOQY01000041">
    <property type="protein sequence ID" value="SFK92947.1"/>
    <property type="molecule type" value="Genomic_DNA"/>
</dbReference>
<evidence type="ECO:0000313" key="1">
    <source>
        <dbReference type="EMBL" id="SFK92947.1"/>
    </source>
</evidence>
<gene>
    <name evidence="1" type="ORF">SAMN05216275_14183</name>
</gene>
<evidence type="ECO:0000313" key="2">
    <source>
        <dbReference type="Proteomes" id="UP000199111"/>
    </source>
</evidence>
<organism evidence="1 2">
    <name type="scientific">Streptosporangium canum</name>
    <dbReference type="NCBI Taxonomy" id="324952"/>
    <lineage>
        <taxon>Bacteria</taxon>
        <taxon>Bacillati</taxon>
        <taxon>Actinomycetota</taxon>
        <taxon>Actinomycetes</taxon>
        <taxon>Streptosporangiales</taxon>
        <taxon>Streptosporangiaceae</taxon>
        <taxon>Streptosporangium</taxon>
    </lineage>
</organism>
<dbReference type="AlphaFoldDB" id="A0A1I4DKL4"/>
<proteinExistence type="predicted"/>
<reference evidence="2" key="1">
    <citation type="submission" date="2016-10" db="EMBL/GenBank/DDBJ databases">
        <authorList>
            <person name="Varghese N."/>
            <person name="Submissions S."/>
        </authorList>
    </citation>
    <scope>NUCLEOTIDE SEQUENCE [LARGE SCALE GENOMIC DNA]</scope>
    <source>
        <strain evidence="2">CGMCC 4.2126</strain>
    </source>
</reference>